<dbReference type="SUPFAM" id="SSF56112">
    <property type="entry name" value="Protein kinase-like (PK-like)"/>
    <property type="match status" value="1"/>
</dbReference>
<dbReference type="GO" id="GO:0005524">
    <property type="term" value="F:ATP binding"/>
    <property type="evidence" value="ECO:0007669"/>
    <property type="project" value="UniProtKB-KW"/>
</dbReference>
<evidence type="ECO:0000256" key="1">
    <source>
        <dbReference type="ARBA" id="ARBA00022527"/>
    </source>
</evidence>
<dbReference type="InterPro" id="IPR001245">
    <property type="entry name" value="Ser-Thr/Tyr_kinase_cat_dom"/>
</dbReference>
<keyword evidence="6" id="KW-0808">Transferase</keyword>
<keyword evidence="2" id="KW-0547">Nucleotide-binding</keyword>
<dbReference type="InterPro" id="IPR011009">
    <property type="entry name" value="Kinase-like_dom_sf"/>
</dbReference>
<sequence length="301" mass="33452">MHPLVLEYVRGLVHFMKNAAFSTSRHFGAPCLMVRPQVFSSTIMLKRYVAPEYAMTGHLLVKSDVYSYGVVLLELLTGRKPVDMTQPPGQENLVSWARPLLTNREGLGSIVDASLGPDFPFDSIAKVAAIASMCVQPEVSHRPFMGEVVQALKLVCNQCDEMREWRSGSCSQGDMSIEMGARNSTNSDQPPDHLLTQSPVSNYDYPGDVERNLSMSELLSSSAKFGRQDSETFRRNSSSGSLRTGKGKRLWKMMRRLSGGSVSEHGVPFRMHWSAMHGVQPVKADVAKTLENCWKDLQLNP</sequence>
<dbReference type="PANTHER" id="PTHR47989:SF9">
    <property type="entry name" value="PROTEIN KINASE SUPERFAMILY PROTEIN"/>
    <property type="match status" value="1"/>
</dbReference>
<evidence type="ECO:0000313" key="7">
    <source>
        <dbReference type="Proteomes" id="UP001289374"/>
    </source>
</evidence>
<keyword evidence="3" id="KW-0067">ATP-binding</keyword>
<keyword evidence="6" id="KW-0418">Kinase</keyword>
<dbReference type="PANTHER" id="PTHR47989">
    <property type="entry name" value="OS01G0750732 PROTEIN"/>
    <property type="match status" value="1"/>
</dbReference>
<reference evidence="6" key="1">
    <citation type="submission" date="2020-06" db="EMBL/GenBank/DDBJ databases">
        <authorList>
            <person name="Li T."/>
            <person name="Hu X."/>
            <person name="Zhang T."/>
            <person name="Song X."/>
            <person name="Zhang H."/>
            <person name="Dai N."/>
            <person name="Sheng W."/>
            <person name="Hou X."/>
            <person name="Wei L."/>
        </authorList>
    </citation>
    <scope>NUCLEOTIDE SEQUENCE</scope>
    <source>
        <strain evidence="6">K16</strain>
        <tissue evidence="6">Leaf</tissue>
    </source>
</reference>
<dbReference type="InterPro" id="IPR000719">
    <property type="entry name" value="Prot_kinase_dom"/>
</dbReference>
<evidence type="ECO:0000256" key="2">
    <source>
        <dbReference type="ARBA" id="ARBA00022741"/>
    </source>
</evidence>
<feature type="region of interest" description="Disordered" evidence="4">
    <location>
        <begin position="176"/>
        <end position="200"/>
    </location>
</feature>
<comment type="caution">
    <text evidence="6">The sequence shown here is derived from an EMBL/GenBank/DDBJ whole genome shotgun (WGS) entry which is preliminary data.</text>
</comment>
<keyword evidence="1" id="KW-0723">Serine/threonine-protein kinase</keyword>
<dbReference type="GO" id="GO:0004674">
    <property type="term" value="F:protein serine/threonine kinase activity"/>
    <property type="evidence" value="ECO:0007669"/>
    <property type="project" value="UniProtKB-KW"/>
</dbReference>
<protein>
    <submittedName>
        <fullName evidence="6">Receptor-like serine/threonine-protein kinase ALE2</fullName>
    </submittedName>
</protein>
<evidence type="ECO:0000259" key="5">
    <source>
        <dbReference type="PROSITE" id="PS50011"/>
    </source>
</evidence>
<organism evidence="6 7">
    <name type="scientific">Sesamum angolense</name>
    <dbReference type="NCBI Taxonomy" id="2727404"/>
    <lineage>
        <taxon>Eukaryota</taxon>
        <taxon>Viridiplantae</taxon>
        <taxon>Streptophyta</taxon>
        <taxon>Embryophyta</taxon>
        <taxon>Tracheophyta</taxon>
        <taxon>Spermatophyta</taxon>
        <taxon>Magnoliopsida</taxon>
        <taxon>eudicotyledons</taxon>
        <taxon>Gunneridae</taxon>
        <taxon>Pentapetalae</taxon>
        <taxon>asterids</taxon>
        <taxon>lamiids</taxon>
        <taxon>Lamiales</taxon>
        <taxon>Pedaliaceae</taxon>
        <taxon>Sesamum</taxon>
    </lineage>
</organism>
<name>A0AAE2BTA0_9LAMI</name>
<reference evidence="6" key="2">
    <citation type="journal article" date="2024" name="Plant">
        <title>Genomic evolution and insights into agronomic trait innovations of Sesamum species.</title>
        <authorList>
            <person name="Miao H."/>
            <person name="Wang L."/>
            <person name="Qu L."/>
            <person name="Liu H."/>
            <person name="Sun Y."/>
            <person name="Le M."/>
            <person name="Wang Q."/>
            <person name="Wei S."/>
            <person name="Zheng Y."/>
            <person name="Lin W."/>
            <person name="Duan Y."/>
            <person name="Cao H."/>
            <person name="Xiong S."/>
            <person name="Wang X."/>
            <person name="Wei L."/>
            <person name="Li C."/>
            <person name="Ma Q."/>
            <person name="Ju M."/>
            <person name="Zhao R."/>
            <person name="Li G."/>
            <person name="Mu C."/>
            <person name="Tian Q."/>
            <person name="Mei H."/>
            <person name="Zhang T."/>
            <person name="Gao T."/>
            <person name="Zhang H."/>
        </authorList>
    </citation>
    <scope>NUCLEOTIDE SEQUENCE</scope>
    <source>
        <strain evidence="6">K16</strain>
    </source>
</reference>
<gene>
    <name evidence="6" type="ORF">Sango_1528300</name>
</gene>
<dbReference type="Proteomes" id="UP001289374">
    <property type="component" value="Unassembled WGS sequence"/>
</dbReference>
<keyword evidence="7" id="KW-1185">Reference proteome</keyword>
<dbReference type="Pfam" id="PF07714">
    <property type="entry name" value="PK_Tyr_Ser-Thr"/>
    <property type="match status" value="1"/>
</dbReference>
<feature type="domain" description="Protein kinase" evidence="5">
    <location>
        <begin position="1"/>
        <end position="155"/>
    </location>
</feature>
<feature type="region of interest" description="Disordered" evidence="4">
    <location>
        <begin position="226"/>
        <end position="246"/>
    </location>
</feature>
<evidence type="ECO:0000256" key="4">
    <source>
        <dbReference type="SAM" id="MobiDB-lite"/>
    </source>
</evidence>
<dbReference type="PROSITE" id="PS50011">
    <property type="entry name" value="PROTEIN_KINASE_DOM"/>
    <property type="match status" value="1"/>
</dbReference>
<accession>A0AAE2BTA0</accession>
<evidence type="ECO:0000256" key="3">
    <source>
        <dbReference type="ARBA" id="ARBA00022840"/>
    </source>
</evidence>
<dbReference type="Gene3D" id="1.10.510.10">
    <property type="entry name" value="Transferase(Phosphotransferase) domain 1"/>
    <property type="match status" value="1"/>
</dbReference>
<proteinExistence type="predicted"/>
<feature type="compositionally biased region" description="Polar residues" evidence="4">
    <location>
        <begin position="182"/>
        <end position="200"/>
    </location>
</feature>
<dbReference type="AlphaFoldDB" id="A0AAE2BTA0"/>
<keyword evidence="6" id="KW-0675">Receptor</keyword>
<evidence type="ECO:0000313" key="6">
    <source>
        <dbReference type="EMBL" id="KAK4396917.1"/>
    </source>
</evidence>
<dbReference type="EMBL" id="JACGWL010000008">
    <property type="protein sequence ID" value="KAK4396917.1"/>
    <property type="molecule type" value="Genomic_DNA"/>
</dbReference>